<organism evidence="1 2">
    <name type="scientific">Cyberlindnera jadinii (strain ATCC 18201 / CBS 1600 / BCRC 20928 / JCM 3617 / NBRC 0987 / NRRL Y-1542)</name>
    <name type="common">Torula yeast</name>
    <name type="synonym">Candida utilis</name>
    <dbReference type="NCBI Taxonomy" id="983966"/>
    <lineage>
        <taxon>Eukaryota</taxon>
        <taxon>Fungi</taxon>
        <taxon>Dikarya</taxon>
        <taxon>Ascomycota</taxon>
        <taxon>Saccharomycotina</taxon>
        <taxon>Saccharomycetes</taxon>
        <taxon>Phaffomycetales</taxon>
        <taxon>Phaffomycetaceae</taxon>
        <taxon>Cyberlindnera</taxon>
    </lineage>
</organism>
<protein>
    <submittedName>
        <fullName evidence="1">Uncharacterized protein</fullName>
    </submittedName>
</protein>
<dbReference type="EMBL" id="CDQK01000004">
    <property type="protein sequence ID" value="CEP23076.1"/>
    <property type="molecule type" value="Genomic_DNA"/>
</dbReference>
<reference evidence="2" key="1">
    <citation type="journal article" date="2015" name="J. Biotechnol.">
        <title>The structure of the Cyberlindnera jadinii genome and its relation to Candida utilis analyzed by the occurrence of single nucleotide polymorphisms.</title>
        <authorList>
            <person name="Rupp O."/>
            <person name="Brinkrolf K."/>
            <person name="Buerth C."/>
            <person name="Kunigo M."/>
            <person name="Schneider J."/>
            <person name="Jaenicke S."/>
            <person name="Goesmann A."/>
            <person name="Puehler A."/>
            <person name="Jaeger K.-E."/>
            <person name="Ernst J.F."/>
        </authorList>
    </citation>
    <scope>NUCLEOTIDE SEQUENCE [LARGE SCALE GENOMIC DNA]</scope>
    <source>
        <strain evidence="2">ATCC 18201 / CBS 1600 / BCRC 20928 / JCM 3617 / NBRC 0987 / NRRL Y-1542</strain>
    </source>
</reference>
<dbReference type="Proteomes" id="UP000038830">
    <property type="component" value="Unassembled WGS sequence"/>
</dbReference>
<evidence type="ECO:0000313" key="2">
    <source>
        <dbReference type="Proteomes" id="UP000038830"/>
    </source>
</evidence>
<name>A0A0H5C4Z4_CYBJN</name>
<accession>A0A0H5C4Z4</accession>
<evidence type="ECO:0000313" key="1">
    <source>
        <dbReference type="EMBL" id="CEP23076.1"/>
    </source>
</evidence>
<sequence>MRLASVSNAPQSCAAGLITVPINSAVTWPDCEMGSDVLVRLSDVATVRCTARRLGTMALFALMNGANCLHSRHPGS</sequence>
<proteinExistence type="predicted"/>
<dbReference type="AlphaFoldDB" id="A0A0H5C4Z4"/>
<gene>
    <name evidence="1" type="ORF">BN1211_3586</name>
</gene>